<comment type="similarity">
    <text evidence="1">Belongs to the PPR family. P subfamily.</text>
</comment>
<reference evidence="6" key="1">
    <citation type="journal article" date="2013" name="Nature">
        <title>Draft genome of the wheat A-genome progenitor Triticum urartu.</title>
        <authorList>
            <person name="Ling H.Q."/>
            <person name="Zhao S."/>
            <person name="Liu D."/>
            <person name="Wang J."/>
            <person name="Sun H."/>
            <person name="Zhang C."/>
            <person name="Fan H."/>
            <person name="Li D."/>
            <person name="Dong L."/>
            <person name="Tao Y."/>
            <person name="Gao C."/>
            <person name="Wu H."/>
            <person name="Li Y."/>
            <person name="Cui Y."/>
            <person name="Guo X."/>
            <person name="Zheng S."/>
            <person name="Wang B."/>
            <person name="Yu K."/>
            <person name="Liang Q."/>
            <person name="Yang W."/>
            <person name="Lou X."/>
            <person name="Chen J."/>
            <person name="Feng M."/>
            <person name="Jian J."/>
            <person name="Zhang X."/>
            <person name="Luo G."/>
            <person name="Jiang Y."/>
            <person name="Liu J."/>
            <person name="Wang Z."/>
            <person name="Sha Y."/>
            <person name="Zhang B."/>
            <person name="Wu H."/>
            <person name="Tang D."/>
            <person name="Shen Q."/>
            <person name="Xue P."/>
            <person name="Zou S."/>
            <person name="Wang X."/>
            <person name="Liu X."/>
            <person name="Wang F."/>
            <person name="Yang Y."/>
            <person name="An X."/>
            <person name="Dong Z."/>
            <person name="Zhang K."/>
            <person name="Zhang X."/>
            <person name="Luo M.C."/>
            <person name="Dvorak J."/>
            <person name="Tong Y."/>
            <person name="Wang J."/>
            <person name="Yang H."/>
            <person name="Li Z."/>
            <person name="Wang D."/>
            <person name="Zhang A."/>
            <person name="Wang J."/>
        </authorList>
    </citation>
    <scope>NUCLEOTIDE SEQUENCE</scope>
    <source>
        <strain evidence="6">cv. G1812</strain>
    </source>
</reference>
<dbReference type="EnsemblPlants" id="TuG1812G0100002365.01.T01">
    <property type="protein sequence ID" value="TuG1812G0100002365.01.T01.cds388341"/>
    <property type="gene ID" value="TuG1812G0100002365.01"/>
</dbReference>
<evidence type="ECO:0000256" key="4">
    <source>
        <dbReference type="PROSITE-ProRule" id="PRU00708"/>
    </source>
</evidence>
<sequence length="162" mass="18045">MAFRILREAVRQNYALDTVCYTIVLHGLFRGHFVQEARDLFDKMKDSGVASNTCTYNVMLRGLCRARDMLAVTQLLTEMEGANVHMDSTSFNVVVVLLVKLQRISSATALIREMLNLGMKLSTKTCWLLSQSIGHRFVLEDSISAESDVSDSTCDLLVCSAS</sequence>
<dbReference type="NCBIfam" id="TIGR00756">
    <property type="entry name" value="PPR"/>
    <property type="match status" value="2"/>
</dbReference>
<dbReference type="AlphaFoldDB" id="A0A8R7P2D3"/>
<evidence type="ECO:0000256" key="2">
    <source>
        <dbReference type="ARBA" id="ARBA00022737"/>
    </source>
</evidence>
<feature type="repeat" description="PPR" evidence="4">
    <location>
        <begin position="52"/>
        <end position="86"/>
    </location>
</feature>
<dbReference type="Gramene" id="TuG1812G0100002365.01.T01">
    <property type="protein sequence ID" value="TuG1812G0100002365.01.T01.cds388341"/>
    <property type="gene ID" value="TuG1812G0100002365.01"/>
</dbReference>
<protein>
    <recommendedName>
        <fullName evidence="7">Pentatricopeptide repeat-containing protein</fullName>
    </recommendedName>
</protein>
<keyword evidence="6" id="KW-1185">Reference proteome</keyword>
<dbReference type="Pfam" id="PF13041">
    <property type="entry name" value="PPR_2"/>
    <property type="match status" value="1"/>
</dbReference>
<dbReference type="PANTHER" id="PTHR47941">
    <property type="entry name" value="PENTATRICOPEPTIDE REPEAT-CONTAINING PROTEIN 3, MITOCHONDRIAL"/>
    <property type="match status" value="1"/>
</dbReference>
<organism evidence="5 6">
    <name type="scientific">Triticum urartu</name>
    <name type="common">Red wild einkorn</name>
    <name type="synonym">Crithodium urartu</name>
    <dbReference type="NCBI Taxonomy" id="4572"/>
    <lineage>
        <taxon>Eukaryota</taxon>
        <taxon>Viridiplantae</taxon>
        <taxon>Streptophyta</taxon>
        <taxon>Embryophyta</taxon>
        <taxon>Tracheophyta</taxon>
        <taxon>Spermatophyta</taxon>
        <taxon>Magnoliopsida</taxon>
        <taxon>Liliopsida</taxon>
        <taxon>Poales</taxon>
        <taxon>Poaceae</taxon>
        <taxon>BOP clade</taxon>
        <taxon>Pooideae</taxon>
        <taxon>Triticodae</taxon>
        <taxon>Triticeae</taxon>
        <taxon>Triticinae</taxon>
        <taxon>Triticum</taxon>
    </lineage>
</organism>
<dbReference type="Gene3D" id="1.25.40.10">
    <property type="entry name" value="Tetratricopeptide repeat domain"/>
    <property type="match status" value="1"/>
</dbReference>
<dbReference type="PROSITE" id="PS51375">
    <property type="entry name" value="PPR"/>
    <property type="match status" value="3"/>
</dbReference>
<feature type="repeat" description="PPR" evidence="4">
    <location>
        <begin position="17"/>
        <end position="51"/>
    </location>
</feature>
<dbReference type="InterPro" id="IPR002885">
    <property type="entry name" value="PPR_rpt"/>
</dbReference>
<keyword evidence="3" id="KW-0809">Transit peptide</keyword>
<evidence type="ECO:0000256" key="1">
    <source>
        <dbReference type="ARBA" id="ARBA00007626"/>
    </source>
</evidence>
<reference evidence="5" key="2">
    <citation type="submission" date="2018-03" db="EMBL/GenBank/DDBJ databases">
        <title>The Triticum urartu genome reveals the dynamic nature of wheat genome evolution.</title>
        <authorList>
            <person name="Ling H."/>
            <person name="Ma B."/>
            <person name="Shi X."/>
            <person name="Liu H."/>
            <person name="Dong L."/>
            <person name="Sun H."/>
            <person name="Cao Y."/>
            <person name="Gao Q."/>
            <person name="Zheng S."/>
            <person name="Li Y."/>
            <person name="Yu Y."/>
            <person name="Du H."/>
            <person name="Qi M."/>
            <person name="Li Y."/>
            <person name="Yu H."/>
            <person name="Cui Y."/>
            <person name="Wang N."/>
            <person name="Chen C."/>
            <person name="Wu H."/>
            <person name="Zhao Y."/>
            <person name="Zhang J."/>
            <person name="Li Y."/>
            <person name="Zhou W."/>
            <person name="Zhang B."/>
            <person name="Hu W."/>
            <person name="Eijk M."/>
            <person name="Tang J."/>
            <person name="Witsenboer H."/>
            <person name="Zhao S."/>
            <person name="Li Z."/>
            <person name="Zhang A."/>
            <person name="Wang D."/>
            <person name="Liang C."/>
        </authorList>
    </citation>
    <scope>NUCLEOTIDE SEQUENCE [LARGE SCALE GENOMIC DNA]</scope>
    <source>
        <strain evidence="5">cv. G1812</strain>
    </source>
</reference>
<dbReference type="Proteomes" id="UP000015106">
    <property type="component" value="Chromosome 1"/>
</dbReference>
<name>A0A8R7P2D3_TRIUA</name>
<evidence type="ECO:0008006" key="7">
    <source>
        <dbReference type="Google" id="ProtNLM"/>
    </source>
</evidence>
<feature type="repeat" description="PPR" evidence="4">
    <location>
        <begin position="87"/>
        <end position="121"/>
    </location>
</feature>
<proteinExistence type="inferred from homology"/>
<evidence type="ECO:0000313" key="5">
    <source>
        <dbReference type="EnsemblPlants" id="TuG1812G0100002365.01.T01.cds388341"/>
    </source>
</evidence>
<evidence type="ECO:0000256" key="3">
    <source>
        <dbReference type="ARBA" id="ARBA00022946"/>
    </source>
</evidence>
<accession>A0A8R7P2D3</accession>
<reference evidence="5" key="3">
    <citation type="submission" date="2022-06" db="UniProtKB">
        <authorList>
            <consortium name="EnsemblPlants"/>
        </authorList>
    </citation>
    <scope>IDENTIFICATION</scope>
</reference>
<keyword evidence="2" id="KW-0677">Repeat</keyword>
<dbReference type="InterPro" id="IPR011990">
    <property type="entry name" value="TPR-like_helical_dom_sf"/>
</dbReference>
<evidence type="ECO:0000313" key="6">
    <source>
        <dbReference type="Proteomes" id="UP000015106"/>
    </source>
</evidence>